<dbReference type="RefSeq" id="WP_067497135.1">
    <property type="nucleotide sequence ID" value="NZ_SNXK01000001.1"/>
</dbReference>
<dbReference type="Gene3D" id="1.10.260.40">
    <property type="entry name" value="lambda repressor-like DNA-binding domains"/>
    <property type="match status" value="1"/>
</dbReference>
<organism evidence="2 3">
    <name type="scientific">Nocardia ignorata</name>
    <dbReference type="NCBI Taxonomy" id="145285"/>
    <lineage>
        <taxon>Bacteria</taxon>
        <taxon>Bacillati</taxon>
        <taxon>Actinomycetota</taxon>
        <taxon>Actinomycetes</taxon>
        <taxon>Mycobacteriales</taxon>
        <taxon>Nocardiaceae</taxon>
        <taxon>Nocardia</taxon>
    </lineage>
</organism>
<evidence type="ECO:0000313" key="2">
    <source>
        <dbReference type="EMBL" id="TDP43109.1"/>
    </source>
</evidence>
<dbReference type="Proteomes" id="UP000295087">
    <property type="component" value="Unassembled WGS sequence"/>
</dbReference>
<dbReference type="SUPFAM" id="SSF47413">
    <property type="entry name" value="lambda repressor-like DNA-binding domains"/>
    <property type="match status" value="1"/>
</dbReference>
<dbReference type="GO" id="GO:0003677">
    <property type="term" value="F:DNA binding"/>
    <property type="evidence" value="ECO:0007669"/>
    <property type="project" value="InterPro"/>
</dbReference>
<dbReference type="InterPro" id="IPR010982">
    <property type="entry name" value="Lambda_DNA-bd_dom_sf"/>
</dbReference>
<accession>A0A4V6PUV6</accession>
<evidence type="ECO:0000313" key="3">
    <source>
        <dbReference type="Proteomes" id="UP000295087"/>
    </source>
</evidence>
<dbReference type="AlphaFoldDB" id="A0A4V6PUV6"/>
<reference evidence="2 3" key="1">
    <citation type="submission" date="2019-03" db="EMBL/GenBank/DDBJ databases">
        <title>Genomic Encyclopedia of Type Strains, Phase IV (KMG-IV): sequencing the most valuable type-strain genomes for metagenomic binning, comparative biology and taxonomic classification.</title>
        <authorList>
            <person name="Goeker M."/>
        </authorList>
    </citation>
    <scope>NUCLEOTIDE SEQUENCE [LARGE SCALE GENOMIC DNA]</scope>
    <source>
        <strain evidence="2 3">DSM 44496</strain>
    </source>
</reference>
<dbReference type="PROSITE" id="PS50943">
    <property type="entry name" value="HTH_CROC1"/>
    <property type="match status" value="1"/>
</dbReference>
<gene>
    <name evidence="2" type="ORF">DFR75_1012230</name>
</gene>
<protein>
    <submittedName>
        <fullName evidence="2">Helix-turn-helix protein</fullName>
    </submittedName>
</protein>
<dbReference type="SMART" id="SM00530">
    <property type="entry name" value="HTH_XRE"/>
    <property type="match status" value="1"/>
</dbReference>
<dbReference type="Gene3D" id="3.30.450.180">
    <property type="match status" value="1"/>
</dbReference>
<feature type="domain" description="HTH cro/C1-type" evidence="1">
    <location>
        <begin position="11"/>
        <end position="65"/>
    </location>
</feature>
<evidence type="ECO:0000259" key="1">
    <source>
        <dbReference type="PROSITE" id="PS50943"/>
    </source>
</evidence>
<dbReference type="InterPro" id="IPR001387">
    <property type="entry name" value="Cro/C1-type_HTH"/>
</dbReference>
<keyword evidence="3" id="KW-1185">Reference proteome</keyword>
<dbReference type="PANTHER" id="PTHR35010">
    <property type="entry name" value="BLL4672 PROTEIN-RELATED"/>
    <property type="match status" value="1"/>
</dbReference>
<dbReference type="Pfam" id="PF13560">
    <property type="entry name" value="HTH_31"/>
    <property type="match status" value="1"/>
</dbReference>
<sequence>MAESSALSVYLRERRLAAGLARAELAARAQMAPLLVTQIETGALVPNTAMLQRLFDSLDVPPWYRKHILVLGLPSVDTGTAPTAPSTEDLADLGSLTHPACYQRFPTMDLLAANAEYQRIFPGTGAGVNLLEWMFLNPAAKKALLDWTTEAQVLVHAFRMLSPLAPAQRVTAITTACAVSPDWDAVWASEIRPQDVARRHVRVRDRTTGVERRYLLRIYDPAFPTRPWWLYRMIPSR</sequence>
<comment type="caution">
    <text evidence="2">The sequence shown here is derived from an EMBL/GenBank/DDBJ whole genome shotgun (WGS) entry which is preliminary data.</text>
</comment>
<dbReference type="EMBL" id="SNXK01000001">
    <property type="protein sequence ID" value="TDP43109.1"/>
    <property type="molecule type" value="Genomic_DNA"/>
</dbReference>
<name>A0A4V6PUV6_NOCIG</name>
<dbReference type="InterPro" id="IPR041413">
    <property type="entry name" value="MLTR_LBD"/>
</dbReference>
<proteinExistence type="predicted"/>
<dbReference type="Pfam" id="PF17765">
    <property type="entry name" value="MLTR_LBD"/>
    <property type="match status" value="1"/>
</dbReference>